<gene>
    <name evidence="12" type="ORF">VNE69_09103</name>
</gene>
<dbReference type="InterPro" id="IPR006109">
    <property type="entry name" value="G3P_DH_NAD-dep_C"/>
</dbReference>
<feature type="domain" description="Glycerol-3-phosphate dehydrogenase NAD-dependent N-terminal" evidence="10">
    <location>
        <begin position="3"/>
        <end position="121"/>
    </location>
</feature>
<dbReference type="PANTHER" id="PTHR11728:SF8">
    <property type="entry name" value="GLYCEROL-3-PHOSPHATE DEHYDROGENASE [NAD(+)]-RELATED"/>
    <property type="match status" value="1"/>
</dbReference>
<dbReference type="InterPro" id="IPR036291">
    <property type="entry name" value="NAD(P)-bd_dom_sf"/>
</dbReference>
<dbReference type="InterPro" id="IPR006168">
    <property type="entry name" value="G3P_DH_NAD-dep"/>
</dbReference>
<dbReference type="InterPro" id="IPR013328">
    <property type="entry name" value="6PGD_dom2"/>
</dbReference>
<keyword evidence="2 8" id="KW-0560">Oxidoreductase</keyword>
<dbReference type="SUPFAM" id="SSF48179">
    <property type="entry name" value="6-phosphogluconate dehydrogenase C-terminal domain-like"/>
    <property type="match status" value="1"/>
</dbReference>
<dbReference type="SUPFAM" id="SSF51735">
    <property type="entry name" value="NAD(P)-binding Rossmann-fold domains"/>
    <property type="match status" value="1"/>
</dbReference>
<feature type="binding site" evidence="6">
    <location>
        <begin position="334"/>
        <end position="335"/>
    </location>
    <ligand>
        <name>substrate</name>
    </ligand>
</feature>
<dbReference type="EMBL" id="CP142734">
    <property type="protein sequence ID" value="WUR04548.1"/>
    <property type="molecule type" value="Genomic_DNA"/>
</dbReference>
<keyword evidence="13" id="KW-1185">Reference proteome</keyword>
<dbReference type="FunFam" id="1.10.1040.10:FF:000004">
    <property type="entry name" value="Glycerol-3-phosphate dehydrogenase [NAD(+)]"/>
    <property type="match status" value="1"/>
</dbReference>
<dbReference type="KEGG" id="vnx:VNE69_09103"/>
<name>A0AAX4JEY1_9MICR</name>
<dbReference type="Proteomes" id="UP001334084">
    <property type="component" value="Chromosome 9"/>
</dbReference>
<evidence type="ECO:0000259" key="11">
    <source>
        <dbReference type="Pfam" id="PF07479"/>
    </source>
</evidence>
<dbReference type="AlphaFoldDB" id="A0AAX4JEY1"/>
<organism evidence="12 13">
    <name type="scientific">Vairimorpha necatrix</name>
    <dbReference type="NCBI Taxonomy" id="6039"/>
    <lineage>
        <taxon>Eukaryota</taxon>
        <taxon>Fungi</taxon>
        <taxon>Fungi incertae sedis</taxon>
        <taxon>Microsporidia</taxon>
        <taxon>Nosematidae</taxon>
        <taxon>Vairimorpha</taxon>
    </lineage>
</organism>
<evidence type="ECO:0000256" key="4">
    <source>
        <dbReference type="ARBA" id="ARBA00048683"/>
    </source>
</evidence>
<dbReference type="RefSeq" id="XP_065330693.1">
    <property type="nucleotide sequence ID" value="XM_065474621.1"/>
</dbReference>
<accession>A0AAX4JEY1</accession>
<dbReference type="InterPro" id="IPR011128">
    <property type="entry name" value="G3P_DH_NAD-dep_N"/>
</dbReference>
<dbReference type="Gene3D" id="1.10.1040.10">
    <property type="entry name" value="N-(1-d-carboxylethyl)-l-norvaline Dehydrogenase, domain 2"/>
    <property type="match status" value="1"/>
</dbReference>
<evidence type="ECO:0000256" key="2">
    <source>
        <dbReference type="ARBA" id="ARBA00023002"/>
    </source>
</evidence>
<evidence type="ECO:0000313" key="12">
    <source>
        <dbReference type="EMBL" id="WUR04548.1"/>
    </source>
</evidence>
<sequence length="406" mass="45928">MNIGIIGTGNWGTTVAHMISKNVLKNKDKFNKDIIIWGIQEEYNNQTMSDLINKEHENKKYLPNIKLGDNIKYTDKEESFKDIDIIIVALPHQFINTLYKFIPHLKEDIIVLSVIKGVLEGNVYPQEAEYVQDGRNVYKEDNVHKEGSVYKDKNVYKDDGKYARDGQCSQQEDNVYKSTYKEGGNYGSFSLVSEHINKIFKCTTNTLMGANIARDVARGINGDILYKSEGTLGYSKESDKEILYSLLTSEAYKISCTKDLIGVELCGSLKNIIALGYGVTEGLGCSKNTSIFYLRRGFLEMKKFLETFYPSTSSLTLFESCGIADLIVSITSGRNYKYGKAKAEENISEGEFEERIGNQKIQGVGTVNCVYNYVLIEKKLEEFPIFVGIWKIFCDNGPCEQILQTF</sequence>
<dbReference type="GO" id="GO:0141152">
    <property type="term" value="F:glycerol-3-phosphate dehydrogenase (NAD+) activity"/>
    <property type="evidence" value="ECO:0007669"/>
    <property type="project" value="UniProtKB-UniRule"/>
</dbReference>
<dbReference type="PRINTS" id="PR00077">
    <property type="entry name" value="GPDHDRGNASE"/>
</dbReference>
<dbReference type="InterPro" id="IPR008927">
    <property type="entry name" value="6-PGluconate_DH-like_C_sf"/>
</dbReference>
<dbReference type="PIRSF" id="PIRSF000114">
    <property type="entry name" value="Glycerol-3-P_dh"/>
    <property type="match status" value="1"/>
</dbReference>
<evidence type="ECO:0000256" key="1">
    <source>
        <dbReference type="ARBA" id="ARBA00011009"/>
    </source>
</evidence>
<reference evidence="12" key="1">
    <citation type="journal article" date="2024" name="BMC Genomics">
        <title>Functional annotation of a divergent genome using sequence and structure-based similarity.</title>
        <authorList>
            <person name="Svedberg D."/>
            <person name="Winiger R.R."/>
            <person name="Berg A."/>
            <person name="Sharma H."/>
            <person name="Tellgren-Roth C."/>
            <person name="Debrunner-Vossbrinck B.A."/>
            <person name="Vossbrinck C.R."/>
            <person name="Barandun J."/>
        </authorList>
    </citation>
    <scope>NUCLEOTIDE SEQUENCE</scope>
    <source>
        <strain evidence="12">Illinois isolate</strain>
    </source>
</reference>
<dbReference type="EC" id="1.1.1.8" evidence="9"/>
<dbReference type="Pfam" id="PF01210">
    <property type="entry name" value="NAD_Gly3P_dh_N"/>
    <property type="match status" value="1"/>
</dbReference>
<dbReference type="Pfam" id="PF07479">
    <property type="entry name" value="NAD_Gly3P_dh_C"/>
    <property type="match status" value="1"/>
</dbReference>
<keyword evidence="3 7" id="KW-0520">NAD</keyword>
<comment type="catalytic activity">
    <reaction evidence="4 9">
        <text>sn-glycerol 3-phosphate + NAD(+) = dihydroxyacetone phosphate + NADH + H(+)</text>
        <dbReference type="Rhea" id="RHEA:11092"/>
        <dbReference type="ChEBI" id="CHEBI:15378"/>
        <dbReference type="ChEBI" id="CHEBI:57540"/>
        <dbReference type="ChEBI" id="CHEBI:57597"/>
        <dbReference type="ChEBI" id="CHEBI:57642"/>
        <dbReference type="ChEBI" id="CHEBI:57945"/>
        <dbReference type="EC" id="1.1.1.8"/>
    </reaction>
</comment>
<evidence type="ECO:0000256" key="6">
    <source>
        <dbReference type="PIRSR" id="PIRSR000114-2"/>
    </source>
</evidence>
<feature type="binding site" evidence="7">
    <location>
        <begin position="7"/>
        <end position="12"/>
    </location>
    <ligand>
        <name>NAD(+)</name>
        <dbReference type="ChEBI" id="CHEBI:57540"/>
    </ligand>
</feature>
<evidence type="ECO:0000259" key="10">
    <source>
        <dbReference type="Pfam" id="PF01210"/>
    </source>
</evidence>
<evidence type="ECO:0000256" key="5">
    <source>
        <dbReference type="PIRSR" id="PIRSR000114-1"/>
    </source>
</evidence>
<feature type="active site" description="Proton acceptor" evidence="5">
    <location>
        <position position="270"/>
    </location>
</feature>
<evidence type="ECO:0000256" key="8">
    <source>
        <dbReference type="RuleBase" id="RU000437"/>
    </source>
</evidence>
<feature type="binding site" evidence="6">
    <location>
        <position position="116"/>
    </location>
    <ligand>
        <name>substrate</name>
    </ligand>
</feature>
<dbReference type="Gene3D" id="3.40.50.720">
    <property type="entry name" value="NAD(P)-binding Rossmann-like Domain"/>
    <property type="match status" value="2"/>
</dbReference>
<dbReference type="GO" id="GO:0046168">
    <property type="term" value="P:glycerol-3-phosphate catabolic process"/>
    <property type="evidence" value="ECO:0007669"/>
    <property type="project" value="UniProtKB-UniRule"/>
</dbReference>
<dbReference type="GO" id="GO:0005975">
    <property type="term" value="P:carbohydrate metabolic process"/>
    <property type="evidence" value="ECO:0007669"/>
    <property type="project" value="InterPro"/>
</dbReference>
<protein>
    <recommendedName>
        <fullName evidence="9">Glycerol-3-phosphate dehydrogenase [NAD(+)]</fullName>
        <ecNumber evidence="9">1.1.1.8</ecNumber>
    </recommendedName>
</protein>
<dbReference type="GO" id="GO:0051287">
    <property type="term" value="F:NAD binding"/>
    <property type="evidence" value="ECO:0007669"/>
    <property type="project" value="UniProtKB-UniRule"/>
</dbReference>
<evidence type="ECO:0000256" key="3">
    <source>
        <dbReference type="ARBA" id="ARBA00023027"/>
    </source>
</evidence>
<comment type="similarity">
    <text evidence="1 8">Belongs to the NAD-dependent glycerol-3-phosphate dehydrogenase family.</text>
</comment>
<evidence type="ECO:0000256" key="9">
    <source>
        <dbReference type="RuleBase" id="RU361243"/>
    </source>
</evidence>
<feature type="binding site" evidence="7">
    <location>
        <position position="334"/>
    </location>
    <ligand>
        <name>NAD(+)</name>
        <dbReference type="ChEBI" id="CHEBI:57540"/>
    </ligand>
</feature>
<dbReference type="GeneID" id="90542382"/>
<feature type="domain" description="Glycerol-3-phosphate dehydrogenase NAD-dependent C-terminal" evidence="11">
    <location>
        <begin position="259"/>
        <end position="403"/>
    </location>
</feature>
<dbReference type="PANTHER" id="PTHR11728">
    <property type="entry name" value="GLYCEROL-3-PHOSPHATE DEHYDROGENASE"/>
    <property type="match status" value="1"/>
</dbReference>
<proteinExistence type="inferred from homology"/>
<evidence type="ECO:0000256" key="7">
    <source>
        <dbReference type="PIRSR" id="PIRSR000114-3"/>
    </source>
</evidence>
<dbReference type="GO" id="GO:0005829">
    <property type="term" value="C:cytosol"/>
    <property type="evidence" value="ECO:0007669"/>
    <property type="project" value="TreeGrafter"/>
</dbReference>
<feature type="binding site" evidence="7">
    <location>
        <position position="94"/>
    </location>
    <ligand>
        <name>NAD(+)</name>
        <dbReference type="ChEBI" id="CHEBI:57540"/>
    </ligand>
</feature>
<evidence type="ECO:0000313" key="13">
    <source>
        <dbReference type="Proteomes" id="UP001334084"/>
    </source>
</evidence>